<dbReference type="OrthoDB" id="6182832at2"/>
<dbReference type="EMBL" id="SMFQ01000005">
    <property type="protein sequence ID" value="TCJ83116.1"/>
    <property type="molecule type" value="Genomic_DNA"/>
</dbReference>
<name>A0A4R1EPA3_9GAMM</name>
<comment type="similarity">
    <text evidence="1">Belongs to the NipSnap family.</text>
</comment>
<gene>
    <name evidence="3" type="ORF">EV695_3854</name>
</gene>
<comment type="caution">
    <text evidence="3">The sequence shown here is derived from an EMBL/GenBank/DDBJ whole genome shotgun (WGS) entry which is preliminary data.</text>
</comment>
<proteinExistence type="inferred from homology"/>
<evidence type="ECO:0000313" key="3">
    <source>
        <dbReference type="EMBL" id="TCJ83116.1"/>
    </source>
</evidence>
<dbReference type="SUPFAM" id="SSF54909">
    <property type="entry name" value="Dimeric alpha+beta barrel"/>
    <property type="match status" value="1"/>
</dbReference>
<dbReference type="PANTHER" id="PTHR21017">
    <property type="entry name" value="NIPSNAP-RELATED"/>
    <property type="match status" value="1"/>
</dbReference>
<reference evidence="3 4" key="1">
    <citation type="submission" date="2019-03" db="EMBL/GenBank/DDBJ databases">
        <title>Genomic Encyclopedia of Type Strains, Phase IV (KMG-IV): sequencing the most valuable type-strain genomes for metagenomic binning, comparative biology and taxonomic classification.</title>
        <authorList>
            <person name="Goeker M."/>
        </authorList>
    </citation>
    <scope>NUCLEOTIDE SEQUENCE [LARGE SCALE GENOMIC DNA]</scope>
    <source>
        <strain evidence="3 4">DSM 24830</strain>
    </source>
</reference>
<evidence type="ECO:0000256" key="1">
    <source>
        <dbReference type="ARBA" id="ARBA00005291"/>
    </source>
</evidence>
<evidence type="ECO:0000313" key="4">
    <source>
        <dbReference type="Proteomes" id="UP000294887"/>
    </source>
</evidence>
<dbReference type="Pfam" id="PF07978">
    <property type="entry name" value="NIPSNAP"/>
    <property type="match status" value="1"/>
</dbReference>
<dbReference type="PANTHER" id="PTHR21017:SF17">
    <property type="entry name" value="PROTEIN NIPSNAP"/>
    <property type="match status" value="1"/>
</dbReference>
<evidence type="ECO:0000259" key="2">
    <source>
        <dbReference type="Pfam" id="PF07978"/>
    </source>
</evidence>
<dbReference type="InterPro" id="IPR011008">
    <property type="entry name" value="Dimeric_a/b-barrel"/>
</dbReference>
<feature type="domain" description="NIPSNAP" evidence="2">
    <location>
        <begin position="4"/>
        <end position="102"/>
    </location>
</feature>
<keyword evidence="4" id="KW-1185">Reference proteome</keyword>
<dbReference type="Gene3D" id="3.30.70.100">
    <property type="match status" value="1"/>
</dbReference>
<dbReference type="Proteomes" id="UP000294887">
    <property type="component" value="Unassembled WGS sequence"/>
</dbReference>
<dbReference type="InterPro" id="IPR051557">
    <property type="entry name" value="NipSnap_domain"/>
</dbReference>
<sequence>MFIDERIYTLKNGNVKPFLKLYEELGKDVQIRILGNMVGYFYTDIGPLNQIVHMWGYDSMDDRYSRRAELQASEEWLNYAVQMRPLVSHIENKILIPADFSPIGGKNSNAE</sequence>
<protein>
    <submittedName>
        <fullName evidence="3">NIPSNAP protein</fullName>
    </submittedName>
</protein>
<dbReference type="AlphaFoldDB" id="A0A4R1EPA3"/>
<organism evidence="3 4">
    <name type="scientific">Cocleimonas flava</name>
    <dbReference type="NCBI Taxonomy" id="634765"/>
    <lineage>
        <taxon>Bacteria</taxon>
        <taxon>Pseudomonadati</taxon>
        <taxon>Pseudomonadota</taxon>
        <taxon>Gammaproteobacteria</taxon>
        <taxon>Thiotrichales</taxon>
        <taxon>Thiotrichaceae</taxon>
        <taxon>Cocleimonas</taxon>
    </lineage>
</organism>
<dbReference type="InterPro" id="IPR012577">
    <property type="entry name" value="NIPSNAP"/>
</dbReference>
<dbReference type="RefSeq" id="WP_131907599.1">
    <property type="nucleotide sequence ID" value="NZ_BAAAFU010000007.1"/>
</dbReference>
<accession>A0A4R1EPA3</accession>